<dbReference type="AlphaFoldDB" id="A0A8X6Q3K9"/>
<reference evidence="1" key="1">
    <citation type="submission" date="2020-08" db="EMBL/GenBank/DDBJ databases">
        <title>Multicomponent nature underlies the extraordinary mechanical properties of spider dragline silk.</title>
        <authorList>
            <person name="Kono N."/>
            <person name="Nakamura H."/>
            <person name="Mori M."/>
            <person name="Yoshida Y."/>
            <person name="Ohtoshi R."/>
            <person name="Malay A.D."/>
            <person name="Moran D.A.P."/>
            <person name="Tomita M."/>
            <person name="Numata K."/>
            <person name="Arakawa K."/>
        </authorList>
    </citation>
    <scope>NUCLEOTIDE SEQUENCE</scope>
</reference>
<dbReference type="EMBL" id="BMAW01123761">
    <property type="protein sequence ID" value="GFU04769.1"/>
    <property type="molecule type" value="Genomic_DNA"/>
</dbReference>
<comment type="caution">
    <text evidence="1">The sequence shown here is derived from an EMBL/GenBank/DDBJ whole genome shotgun (WGS) entry which is preliminary data.</text>
</comment>
<dbReference type="OrthoDB" id="6431350at2759"/>
<gene>
    <name evidence="1" type="primary">AVEN_24099-2_1</name>
    <name evidence="1" type="ORF">NPIL_359601</name>
</gene>
<protein>
    <submittedName>
        <fullName evidence="1">Uncharacterized protein</fullName>
    </submittedName>
</protein>
<keyword evidence="2" id="KW-1185">Reference proteome</keyword>
<organism evidence="1 2">
    <name type="scientific">Nephila pilipes</name>
    <name type="common">Giant wood spider</name>
    <name type="synonym">Nephila maculata</name>
    <dbReference type="NCBI Taxonomy" id="299642"/>
    <lineage>
        <taxon>Eukaryota</taxon>
        <taxon>Metazoa</taxon>
        <taxon>Ecdysozoa</taxon>
        <taxon>Arthropoda</taxon>
        <taxon>Chelicerata</taxon>
        <taxon>Arachnida</taxon>
        <taxon>Araneae</taxon>
        <taxon>Araneomorphae</taxon>
        <taxon>Entelegynae</taxon>
        <taxon>Araneoidea</taxon>
        <taxon>Nephilidae</taxon>
        <taxon>Nephila</taxon>
    </lineage>
</organism>
<feature type="non-terminal residue" evidence="1">
    <location>
        <position position="211"/>
    </location>
</feature>
<accession>A0A8X6Q3K9</accession>
<name>A0A8X6Q3K9_NEPPI</name>
<sequence length="211" mass="23641">MEKTEFRVLIKHCFLMGTNCNLLPDSIKGSLMAHVVLPFLMSMLLGRTIDLTTYSIGGDIYDHSDYVETPLHLLNSSYTVLQENVFPYSHIGLPADLVLRIKSNFISSRSGALGLDGLLKETSWKSNSVVVAVTSMVQTVYRELNHDANLLDHWTTRIDRSQTHYVHSTIYGGWSAVLYRFKCEIPGDEEVVRQILTSVLGTGGNMDKDTV</sequence>
<proteinExistence type="predicted"/>
<evidence type="ECO:0000313" key="1">
    <source>
        <dbReference type="EMBL" id="GFU04769.1"/>
    </source>
</evidence>
<evidence type="ECO:0000313" key="2">
    <source>
        <dbReference type="Proteomes" id="UP000887013"/>
    </source>
</evidence>
<dbReference type="Proteomes" id="UP000887013">
    <property type="component" value="Unassembled WGS sequence"/>
</dbReference>